<proteinExistence type="predicted"/>
<dbReference type="RefSeq" id="WP_255320723.1">
    <property type="nucleotide sequence ID" value="NZ_BJXU01000017.1"/>
</dbReference>
<organism evidence="2 3">
    <name type="scientific">Halomonas cupida</name>
    <dbReference type="NCBI Taxonomy" id="44933"/>
    <lineage>
        <taxon>Bacteria</taxon>
        <taxon>Pseudomonadati</taxon>
        <taxon>Pseudomonadota</taxon>
        <taxon>Gammaproteobacteria</taxon>
        <taxon>Oceanospirillales</taxon>
        <taxon>Halomonadaceae</taxon>
        <taxon>Halomonas</taxon>
    </lineage>
</organism>
<dbReference type="AlphaFoldDB" id="A0A1M6ZWV6"/>
<dbReference type="Proteomes" id="UP000184123">
    <property type="component" value="Unassembled WGS sequence"/>
</dbReference>
<name>A0A1M6ZWV6_9GAMM</name>
<feature type="compositionally biased region" description="Polar residues" evidence="1">
    <location>
        <begin position="17"/>
        <end position="42"/>
    </location>
</feature>
<protein>
    <submittedName>
        <fullName evidence="2">Uncharacterized protein</fullName>
    </submittedName>
</protein>
<feature type="region of interest" description="Disordered" evidence="1">
    <location>
        <begin position="1"/>
        <end position="42"/>
    </location>
</feature>
<sequence length="42" mass="4558">MMQEPGAISRAGDVASTRLSSNTTLNLRPEQTTLSPESLQLR</sequence>
<reference evidence="2 3" key="1">
    <citation type="submission" date="2016-11" db="EMBL/GenBank/DDBJ databases">
        <authorList>
            <person name="Jaros S."/>
            <person name="Januszkiewicz K."/>
            <person name="Wedrychowicz H."/>
        </authorList>
    </citation>
    <scope>NUCLEOTIDE SEQUENCE [LARGE SCALE GENOMIC DNA]</scope>
    <source>
        <strain evidence="2 3">DSM 4740</strain>
    </source>
</reference>
<evidence type="ECO:0000256" key="1">
    <source>
        <dbReference type="SAM" id="MobiDB-lite"/>
    </source>
</evidence>
<accession>A0A1M6ZWV6</accession>
<evidence type="ECO:0000313" key="3">
    <source>
        <dbReference type="Proteomes" id="UP000184123"/>
    </source>
</evidence>
<evidence type="ECO:0000313" key="2">
    <source>
        <dbReference type="EMBL" id="SHL34971.1"/>
    </source>
</evidence>
<dbReference type="EMBL" id="FRCA01000001">
    <property type="protein sequence ID" value="SHL34971.1"/>
    <property type="molecule type" value="Genomic_DNA"/>
</dbReference>
<gene>
    <name evidence="2" type="ORF">SAMN05660971_00276</name>
</gene>